<reference evidence="11 12" key="1">
    <citation type="submission" date="2018-11" db="EMBL/GenBank/DDBJ databases">
        <title>Genome sequence of Apiotrichum porosum DSM 27194.</title>
        <authorList>
            <person name="Aliyu H."/>
            <person name="Gorte O."/>
            <person name="Ochsenreither K."/>
        </authorList>
    </citation>
    <scope>NUCLEOTIDE SEQUENCE [LARGE SCALE GENOMIC DNA]</scope>
    <source>
        <strain evidence="11 12">DSM 27194</strain>
    </source>
</reference>
<dbReference type="InterPro" id="IPR005828">
    <property type="entry name" value="MFS_sugar_transport-like"/>
</dbReference>
<feature type="transmembrane region" description="Helical" evidence="8">
    <location>
        <begin position="116"/>
        <end position="137"/>
    </location>
</feature>
<feature type="domain" description="Major facilitator superfamily (MFS) profile" evidence="10">
    <location>
        <begin position="7"/>
        <end position="426"/>
    </location>
</feature>
<feature type="chain" id="PRO_5019089027" description="Major facilitator superfamily (MFS) profile domain-containing protein" evidence="9">
    <location>
        <begin position="22"/>
        <end position="433"/>
    </location>
</feature>
<feature type="transmembrane region" description="Helical" evidence="8">
    <location>
        <begin position="403"/>
        <end position="422"/>
    </location>
</feature>
<evidence type="ECO:0000256" key="2">
    <source>
        <dbReference type="ARBA" id="ARBA00010992"/>
    </source>
</evidence>
<dbReference type="GeneID" id="39586064"/>
<keyword evidence="4 8" id="KW-0812">Transmembrane</keyword>
<dbReference type="GO" id="GO:0015149">
    <property type="term" value="F:hexose transmembrane transporter activity"/>
    <property type="evidence" value="ECO:0007669"/>
    <property type="project" value="TreeGrafter"/>
</dbReference>
<dbReference type="Pfam" id="PF00083">
    <property type="entry name" value="Sugar_tr"/>
    <property type="match status" value="2"/>
</dbReference>
<dbReference type="Proteomes" id="UP000279236">
    <property type="component" value="Unassembled WGS sequence"/>
</dbReference>
<comment type="caution">
    <text evidence="11">The sequence shown here is derived from an EMBL/GenBank/DDBJ whole genome shotgun (WGS) entry which is preliminary data.</text>
</comment>
<feature type="transmembrane region" description="Helical" evidence="8">
    <location>
        <begin position="273"/>
        <end position="295"/>
    </location>
</feature>
<dbReference type="STRING" id="105984.A0A427XKR3"/>
<keyword evidence="9" id="KW-0732">Signal</keyword>
<comment type="similarity">
    <text evidence="2">Belongs to the major facilitator superfamily. Sugar transporter (TC 2.A.1.1) family.</text>
</comment>
<dbReference type="RefSeq" id="XP_028474618.1">
    <property type="nucleotide sequence ID" value="XM_028617311.1"/>
</dbReference>
<dbReference type="GO" id="GO:0016020">
    <property type="term" value="C:membrane"/>
    <property type="evidence" value="ECO:0007669"/>
    <property type="project" value="UniProtKB-SubCell"/>
</dbReference>
<evidence type="ECO:0000256" key="7">
    <source>
        <dbReference type="ARBA" id="ARBA00049119"/>
    </source>
</evidence>
<evidence type="ECO:0000256" key="9">
    <source>
        <dbReference type="SAM" id="SignalP"/>
    </source>
</evidence>
<evidence type="ECO:0000256" key="3">
    <source>
        <dbReference type="ARBA" id="ARBA00022448"/>
    </source>
</evidence>
<dbReference type="Gene3D" id="1.20.1250.20">
    <property type="entry name" value="MFS general substrate transporter like domains"/>
    <property type="match status" value="2"/>
</dbReference>
<feature type="signal peptide" evidence="9">
    <location>
        <begin position="1"/>
        <end position="21"/>
    </location>
</feature>
<comment type="subcellular location">
    <subcellularLocation>
        <location evidence="1">Membrane</location>
        <topology evidence="1">Multi-pass membrane protein</topology>
    </subcellularLocation>
</comment>
<keyword evidence="12" id="KW-1185">Reference proteome</keyword>
<protein>
    <recommendedName>
        <fullName evidence="10">Major facilitator superfamily (MFS) profile domain-containing protein</fullName>
    </recommendedName>
</protein>
<dbReference type="PRINTS" id="PR00171">
    <property type="entry name" value="SUGRTRNSPORT"/>
</dbReference>
<dbReference type="AlphaFoldDB" id="A0A427XKR3"/>
<feature type="transmembrane region" description="Helical" evidence="8">
    <location>
        <begin position="329"/>
        <end position="354"/>
    </location>
</feature>
<dbReference type="EMBL" id="RSCE01000010">
    <property type="protein sequence ID" value="RSH79471.1"/>
    <property type="molecule type" value="Genomic_DNA"/>
</dbReference>
<proteinExistence type="inferred from homology"/>
<feature type="transmembrane region" description="Helical" evidence="8">
    <location>
        <begin position="304"/>
        <end position="323"/>
    </location>
</feature>
<accession>A0A427XKR3</accession>
<evidence type="ECO:0000256" key="5">
    <source>
        <dbReference type="ARBA" id="ARBA00022989"/>
    </source>
</evidence>
<evidence type="ECO:0000313" key="12">
    <source>
        <dbReference type="Proteomes" id="UP000279236"/>
    </source>
</evidence>
<keyword evidence="6 8" id="KW-0472">Membrane</keyword>
<feature type="transmembrane region" description="Helical" evidence="8">
    <location>
        <begin position="90"/>
        <end position="110"/>
    </location>
</feature>
<evidence type="ECO:0000256" key="1">
    <source>
        <dbReference type="ARBA" id="ARBA00004141"/>
    </source>
</evidence>
<keyword evidence="3" id="KW-0813">Transport</keyword>
<dbReference type="InterPro" id="IPR036259">
    <property type="entry name" value="MFS_trans_sf"/>
</dbReference>
<evidence type="ECO:0000256" key="4">
    <source>
        <dbReference type="ARBA" id="ARBA00022692"/>
    </source>
</evidence>
<sequence>MASTGLTAAWAALHTFQFGLAVSGLNGVQSALTCKDAGEGEGVSDTSGWLEPCIAMTPAKFGIVVSIFTLGGLTAALGSRVVHARVGNVGTLRSSACAVLVGSLLLSIANSVHAAIIARLIVGLGCGLATTTVPLVLAEIAPANQKRALGILNQLFIVTGVLVGQALSFPLGHAYMWRGVPAVSAVVAIGQLIGSKFVNVDPSTPASAEDEPLLERNVAREPLTISQLFTTKDARVRYAFPLVLITQFAQQVCGVSAVMYFSTSILSPVFPGSAKLVALIVVILKIPATVAPAFLIERIGTRPLLTYPTAVMCVCLVSLAVGINANAGVLAVVGIVGFVIAFSLGLGPVTWVVLGEVMPPHARAAGSAVGLAVNWSMAFVVGSTFLPFQQWLAGGERGKEGNIFFVFATTTALSLVAIRWGYKLYERVEKQDL</sequence>
<dbReference type="InterPro" id="IPR003663">
    <property type="entry name" value="Sugar/inositol_transpt"/>
</dbReference>
<dbReference type="InterPro" id="IPR045263">
    <property type="entry name" value="GLUT"/>
</dbReference>
<dbReference type="InterPro" id="IPR020846">
    <property type="entry name" value="MFS_dom"/>
</dbReference>
<feature type="transmembrane region" description="Helical" evidence="8">
    <location>
        <begin position="238"/>
        <end position="261"/>
    </location>
</feature>
<dbReference type="OrthoDB" id="4540492at2759"/>
<feature type="transmembrane region" description="Helical" evidence="8">
    <location>
        <begin position="54"/>
        <end position="78"/>
    </location>
</feature>
<dbReference type="PANTHER" id="PTHR23503:SF8">
    <property type="entry name" value="FACILITATED GLUCOSE TRANSPORTER PROTEIN 1"/>
    <property type="match status" value="1"/>
</dbReference>
<keyword evidence="5 8" id="KW-1133">Transmembrane helix</keyword>
<evidence type="ECO:0000313" key="11">
    <source>
        <dbReference type="EMBL" id="RSH79471.1"/>
    </source>
</evidence>
<comment type="catalytic activity">
    <reaction evidence="7">
        <text>myo-inositol(out) + H(+)(out) = myo-inositol(in) + H(+)(in)</text>
        <dbReference type="Rhea" id="RHEA:60364"/>
        <dbReference type="ChEBI" id="CHEBI:15378"/>
        <dbReference type="ChEBI" id="CHEBI:17268"/>
    </reaction>
</comment>
<dbReference type="SUPFAM" id="SSF103473">
    <property type="entry name" value="MFS general substrate transporter"/>
    <property type="match status" value="1"/>
</dbReference>
<evidence type="ECO:0000259" key="10">
    <source>
        <dbReference type="PROSITE" id="PS50850"/>
    </source>
</evidence>
<feature type="transmembrane region" description="Helical" evidence="8">
    <location>
        <begin position="366"/>
        <end position="388"/>
    </location>
</feature>
<dbReference type="PANTHER" id="PTHR23503">
    <property type="entry name" value="SOLUTE CARRIER FAMILY 2"/>
    <property type="match status" value="1"/>
</dbReference>
<evidence type="ECO:0000256" key="6">
    <source>
        <dbReference type="ARBA" id="ARBA00023136"/>
    </source>
</evidence>
<name>A0A427XKR3_9TREE</name>
<gene>
    <name evidence="11" type="ORF">EHS24_001521</name>
</gene>
<dbReference type="PROSITE" id="PS50850">
    <property type="entry name" value="MFS"/>
    <property type="match status" value="1"/>
</dbReference>
<evidence type="ECO:0000256" key="8">
    <source>
        <dbReference type="SAM" id="Phobius"/>
    </source>
</evidence>
<organism evidence="11 12">
    <name type="scientific">Apiotrichum porosum</name>
    <dbReference type="NCBI Taxonomy" id="105984"/>
    <lineage>
        <taxon>Eukaryota</taxon>
        <taxon>Fungi</taxon>
        <taxon>Dikarya</taxon>
        <taxon>Basidiomycota</taxon>
        <taxon>Agaricomycotina</taxon>
        <taxon>Tremellomycetes</taxon>
        <taxon>Trichosporonales</taxon>
        <taxon>Trichosporonaceae</taxon>
        <taxon>Apiotrichum</taxon>
    </lineage>
</organism>
<feature type="transmembrane region" description="Helical" evidence="8">
    <location>
        <begin position="175"/>
        <end position="193"/>
    </location>
</feature>
<feature type="transmembrane region" description="Helical" evidence="8">
    <location>
        <begin position="149"/>
        <end position="169"/>
    </location>
</feature>